<dbReference type="InterPro" id="IPR000073">
    <property type="entry name" value="AB_hydrolase_1"/>
</dbReference>
<keyword evidence="3" id="KW-0378">Hydrolase</keyword>
<accession>A0ABT0DUS8</accession>
<reference evidence="3 4" key="1">
    <citation type="submission" date="2022-04" db="EMBL/GenBank/DDBJ databases">
        <authorList>
            <person name="Huq M.A."/>
        </authorList>
    </citation>
    <scope>NUCLEOTIDE SEQUENCE [LARGE SCALE GENOMIC DNA]</scope>
    <source>
        <strain evidence="3 4">MAH-33</strain>
    </source>
</reference>
<keyword evidence="1" id="KW-0732">Signal</keyword>
<sequence length="456" mass="49153">MRHFCNRAATSALAAGFALVMAAAPVIARQLGDASSMRARFQAAPEVKRLKVVETADGGSQVNAELNGRMFALRIPPNWNKQAVLFAHGYTPPRTGKADTVSADPVVDDPAHGLLGTAYAQGYAVGHTAYDKLGFAVASGIVRNVALERLLRKIGAKKVFLTGGSMGGSITALASQLHPKEFDGAMAMCGPVSDWTYTLQHVADVRNLYNYFSRRTPYELPGSKDVTTGINGINPVAFFLNLRKLQNDAVSDPKGPAAQIIARTMSAAPGMRNKADFATLSSGLILAIASIDDARQVLGGLPIGNRDVVYQSSLLSDAENAALNEGVQRYEADPAPRAKLIRDYSTTGNQHMKLLTVHNAYDPLVAYEHEDRLRSRVERAGNLKALAQQTWPTLTLSFTAPAAKTLVPAAETFKGFYGAAHCGFTKEQMSKSFNDLIAWTSDGIKPRESFRKNLDQ</sequence>
<dbReference type="EMBL" id="JALKHS010000006">
    <property type="protein sequence ID" value="MCK0530804.1"/>
    <property type="molecule type" value="Genomic_DNA"/>
</dbReference>
<feature type="signal peptide" evidence="1">
    <location>
        <begin position="1"/>
        <end position="28"/>
    </location>
</feature>
<feature type="chain" id="PRO_5047450089" evidence="1">
    <location>
        <begin position="29"/>
        <end position="456"/>
    </location>
</feature>
<dbReference type="Pfam" id="PF00561">
    <property type="entry name" value="Abhydrolase_1"/>
    <property type="match status" value="1"/>
</dbReference>
<gene>
    <name evidence="3" type="ORF">MU848_04305</name>
</gene>
<comment type="caution">
    <text evidence="3">The sequence shown here is derived from an EMBL/GenBank/DDBJ whole genome shotgun (WGS) entry which is preliminary data.</text>
</comment>
<proteinExistence type="predicted"/>
<dbReference type="GO" id="GO:0016787">
    <property type="term" value="F:hydrolase activity"/>
    <property type="evidence" value="ECO:0007669"/>
    <property type="project" value="UniProtKB-KW"/>
</dbReference>
<keyword evidence="4" id="KW-1185">Reference proteome</keyword>
<dbReference type="Proteomes" id="UP001203512">
    <property type="component" value="Unassembled WGS sequence"/>
</dbReference>
<organism evidence="3 4">
    <name type="scientific">Sphingobium agri</name>
    <dbReference type="NCBI Taxonomy" id="2933566"/>
    <lineage>
        <taxon>Bacteria</taxon>
        <taxon>Pseudomonadati</taxon>
        <taxon>Pseudomonadota</taxon>
        <taxon>Alphaproteobacteria</taxon>
        <taxon>Sphingomonadales</taxon>
        <taxon>Sphingomonadaceae</taxon>
        <taxon>Sphingobium</taxon>
    </lineage>
</organism>
<feature type="domain" description="AB hydrolase-1" evidence="2">
    <location>
        <begin position="147"/>
        <end position="202"/>
    </location>
</feature>
<dbReference type="SUPFAM" id="SSF53474">
    <property type="entry name" value="alpha/beta-Hydrolases"/>
    <property type="match status" value="1"/>
</dbReference>
<evidence type="ECO:0000313" key="4">
    <source>
        <dbReference type="Proteomes" id="UP001203512"/>
    </source>
</evidence>
<evidence type="ECO:0000313" key="3">
    <source>
        <dbReference type="EMBL" id="MCK0530804.1"/>
    </source>
</evidence>
<dbReference type="Gene3D" id="3.40.50.1820">
    <property type="entry name" value="alpha/beta hydrolase"/>
    <property type="match status" value="1"/>
</dbReference>
<protein>
    <submittedName>
        <fullName evidence="3">Alpha/beta hydrolase</fullName>
    </submittedName>
</protein>
<evidence type="ECO:0000256" key="1">
    <source>
        <dbReference type="SAM" id="SignalP"/>
    </source>
</evidence>
<evidence type="ECO:0000259" key="2">
    <source>
        <dbReference type="Pfam" id="PF00561"/>
    </source>
</evidence>
<dbReference type="InterPro" id="IPR029058">
    <property type="entry name" value="AB_hydrolase_fold"/>
</dbReference>
<name>A0ABT0DUS8_9SPHN</name>